<proteinExistence type="predicted"/>
<feature type="compositionally biased region" description="Basic and acidic residues" evidence="1">
    <location>
        <begin position="36"/>
        <end position="47"/>
    </location>
</feature>
<dbReference type="Proteomes" id="UP000652761">
    <property type="component" value="Unassembled WGS sequence"/>
</dbReference>
<feature type="region of interest" description="Disordered" evidence="1">
    <location>
        <begin position="21"/>
        <end position="98"/>
    </location>
</feature>
<keyword evidence="3" id="KW-1185">Reference proteome</keyword>
<evidence type="ECO:0000313" key="3">
    <source>
        <dbReference type="Proteomes" id="UP000652761"/>
    </source>
</evidence>
<protein>
    <submittedName>
        <fullName evidence="2">Uncharacterized protein</fullName>
    </submittedName>
</protein>
<sequence length="138" mass="14935">MPGMATSPYQLALEAFPRLWNSPTSWGLPSSTYCTKKPELKRSDKGPRGHQASAGKAKGPRGQQAIAEKAKRHRGHQASAGKATTTTPNKARVSDSGKSMLVGNIRIHLQSGRATIEQDQVVLTMPTRNSFQALEGRK</sequence>
<reference evidence="2" key="1">
    <citation type="submission" date="2017-07" db="EMBL/GenBank/DDBJ databases">
        <title>Taro Niue Genome Assembly and Annotation.</title>
        <authorList>
            <person name="Atibalentja N."/>
            <person name="Keating K."/>
            <person name="Fields C.J."/>
        </authorList>
    </citation>
    <scope>NUCLEOTIDE SEQUENCE</scope>
    <source>
        <strain evidence="2">Niue_2</strain>
        <tissue evidence="2">Leaf</tissue>
    </source>
</reference>
<evidence type="ECO:0000313" key="2">
    <source>
        <dbReference type="EMBL" id="MQM09446.1"/>
    </source>
</evidence>
<name>A0A843WP92_COLES</name>
<feature type="compositionally biased region" description="Polar residues" evidence="1">
    <location>
        <begin position="21"/>
        <end position="34"/>
    </location>
</feature>
<dbReference type="AlphaFoldDB" id="A0A843WP92"/>
<evidence type="ECO:0000256" key="1">
    <source>
        <dbReference type="SAM" id="MobiDB-lite"/>
    </source>
</evidence>
<dbReference type="EMBL" id="NMUH01004377">
    <property type="protein sequence ID" value="MQM09446.1"/>
    <property type="molecule type" value="Genomic_DNA"/>
</dbReference>
<comment type="caution">
    <text evidence="2">The sequence shown here is derived from an EMBL/GenBank/DDBJ whole genome shotgun (WGS) entry which is preliminary data.</text>
</comment>
<accession>A0A843WP92</accession>
<organism evidence="2 3">
    <name type="scientific">Colocasia esculenta</name>
    <name type="common">Wild taro</name>
    <name type="synonym">Arum esculentum</name>
    <dbReference type="NCBI Taxonomy" id="4460"/>
    <lineage>
        <taxon>Eukaryota</taxon>
        <taxon>Viridiplantae</taxon>
        <taxon>Streptophyta</taxon>
        <taxon>Embryophyta</taxon>
        <taxon>Tracheophyta</taxon>
        <taxon>Spermatophyta</taxon>
        <taxon>Magnoliopsida</taxon>
        <taxon>Liliopsida</taxon>
        <taxon>Araceae</taxon>
        <taxon>Aroideae</taxon>
        <taxon>Colocasieae</taxon>
        <taxon>Colocasia</taxon>
    </lineage>
</organism>
<gene>
    <name evidence="2" type="ORF">Taro_042318</name>
</gene>